<feature type="compositionally biased region" description="Polar residues" evidence="10">
    <location>
        <begin position="80"/>
        <end position="95"/>
    </location>
</feature>
<evidence type="ECO:0000313" key="13">
    <source>
        <dbReference type="EMBL" id="QRW16788.1"/>
    </source>
</evidence>
<evidence type="ECO:0000256" key="10">
    <source>
        <dbReference type="SAM" id="MobiDB-lite"/>
    </source>
</evidence>
<dbReference type="InterPro" id="IPR001584">
    <property type="entry name" value="Integrase_cat-core"/>
</dbReference>
<dbReference type="CDD" id="cd00303">
    <property type="entry name" value="retropepsin_like"/>
    <property type="match status" value="1"/>
</dbReference>
<feature type="domain" description="Reverse transcriptase" evidence="11">
    <location>
        <begin position="958"/>
        <end position="1139"/>
    </location>
</feature>
<dbReference type="InterPro" id="IPR041588">
    <property type="entry name" value="Integrase_H2C2"/>
</dbReference>
<feature type="region of interest" description="Disordered" evidence="10">
    <location>
        <begin position="37"/>
        <end position="185"/>
    </location>
</feature>
<dbReference type="Gene3D" id="3.10.10.10">
    <property type="entry name" value="HIV Type 1 Reverse Transcriptase, subunit A, domain 1"/>
    <property type="match status" value="1"/>
</dbReference>
<organism evidence="13 14">
    <name type="scientific">Rhizoctonia solani</name>
    <dbReference type="NCBI Taxonomy" id="456999"/>
    <lineage>
        <taxon>Eukaryota</taxon>
        <taxon>Fungi</taxon>
        <taxon>Dikarya</taxon>
        <taxon>Basidiomycota</taxon>
        <taxon>Agaricomycotina</taxon>
        <taxon>Agaricomycetes</taxon>
        <taxon>Cantharellales</taxon>
        <taxon>Ceratobasidiaceae</taxon>
        <taxon>Rhizoctonia</taxon>
    </lineage>
</organism>
<dbReference type="InterPro" id="IPR021109">
    <property type="entry name" value="Peptidase_aspartic_dom_sf"/>
</dbReference>
<accession>A0A8H8NQC6</accession>
<protein>
    <recommendedName>
        <fullName evidence="1">RNA-directed DNA polymerase</fullName>
        <ecNumber evidence="1">2.7.7.49</ecNumber>
    </recommendedName>
</protein>
<dbReference type="PANTHER" id="PTHR37984:SF5">
    <property type="entry name" value="PROTEIN NYNRIN-LIKE"/>
    <property type="match status" value="1"/>
</dbReference>
<feature type="compositionally biased region" description="Basic and acidic residues" evidence="10">
    <location>
        <begin position="37"/>
        <end position="59"/>
    </location>
</feature>
<keyword evidence="8" id="KW-0695">RNA-directed DNA polymerase</keyword>
<dbReference type="GO" id="GO:0004519">
    <property type="term" value="F:endonuclease activity"/>
    <property type="evidence" value="ECO:0007669"/>
    <property type="project" value="UniProtKB-KW"/>
</dbReference>
<evidence type="ECO:0000256" key="4">
    <source>
        <dbReference type="ARBA" id="ARBA00022722"/>
    </source>
</evidence>
<evidence type="ECO:0000259" key="12">
    <source>
        <dbReference type="PROSITE" id="PS50994"/>
    </source>
</evidence>
<dbReference type="PROSITE" id="PS50994">
    <property type="entry name" value="INTEGRASE"/>
    <property type="match status" value="1"/>
</dbReference>
<dbReference type="GO" id="GO:0003723">
    <property type="term" value="F:RNA binding"/>
    <property type="evidence" value="ECO:0007669"/>
    <property type="project" value="UniProtKB-KW"/>
</dbReference>
<feature type="region of interest" description="Disordered" evidence="10">
    <location>
        <begin position="1828"/>
        <end position="1858"/>
    </location>
</feature>
<keyword evidence="3" id="KW-0548">Nucleotidyltransferase</keyword>
<keyword evidence="4" id="KW-0540">Nuclease</keyword>
<dbReference type="SUPFAM" id="SSF56672">
    <property type="entry name" value="DNA/RNA polymerases"/>
    <property type="match status" value="1"/>
</dbReference>
<feature type="region of interest" description="Disordered" evidence="10">
    <location>
        <begin position="691"/>
        <end position="735"/>
    </location>
</feature>
<dbReference type="Pfam" id="PF17917">
    <property type="entry name" value="RT_RNaseH"/>
    <property type="match status" value="1"/>
</dbReference>
<evidence type="ECO:0000256" key="6">
    <source>
        <dbReference type="ARBA" id="ARBA00022801"/>
    </source>
</evidence>
<reference evidence="13" key="1">
    <citation type="submission" date="2020-05" db="EMBL/GenBank/DDBJ databases">
        <title>Evolutionary and genomic comparisons of hybrid uninucleate and nonhybrid Rhizoctonia fungi.</title>
        <authorList>
            <person name="Li C."/>
            <person name="Chen X."/>
        </authorList>
    </citation>
    <scope>NUCLEOTIDE SEQUENCE</scope>
    <source>
        <strain evidence="13">AG-1 IA</strain>
    </source>
</reference>
<dbReference type="PANTHER" id="PTHR37984">
    <property type="entry name" value="PROTEIN CBG26694"/>
    <property type="match status" value="1"/>
</dbReference>
<dbReference type="Pfam" id="PF17921">
    <property type="entry name" value="Integrase_H2C2"/>
    <property type="match status" value="1"/>
</dbReference>
<gene>
    <name evidence="13" type="ORF">RhiXN_04790</name>
</gene>
<feature type="compositionally biased region" description="Pro residues" evidence="10">
    <location>
        <begin position="137"/>
        <end position="152"/>
    </location>
</feature>
<feature type="region of interest" description="Disordered" evidence="10">
    <location>
        <begin position="1647"/>
        <end position="1669"/>
    </location>
</feature>
<keyword evidence="5" id="KW-0255">Endonuclease</keyword>
<feature type="compositionally biased region" description="Pro residues" evidence="10">
    <location>
        <begin position="1658"/>
        <end position="1667"/>
    </location>
</feature>
<dbReference type="GO" id="GO:0015074">
    <property type="term" value="P:DNA integration"/>
    <property type="evidence" value="ECO:0007669"/>
    <property type="project" value="InterPro"/>
</dbReference>
<dbReference type="CDD" id="cd01647">
    <property type="entry name" value="RT_LTR"/>
    <property type="match status" value="1"/>
</dbReference>
<evidence type="ECO:0000256" key="7">
    <source>
        <dbReference type="ARBA" id="ARBA00022884"/>
    </source>
</evidence>
<dbReference type="GO" id="GO:0005634">
    <property type="term" value="C:nucleus"/>
    <property type="evidence" value="ECO:0007669"/>
    <property type="project" value="UniProtKB-ARBA"/>
</dbReference>
<dbReference type="SUPFAM" id="SSF53098">
    <property type="entry name" value="Ribonuclease H-like"/>
    <property type="match status" value="1"/>
</dbReference>
<dbReference type="RefSeq" id="XP_043177025.1">
    <property type="nucleotide sequence ID" value="XM_043324606.1"/>
</dbReference>
<feature type="compositionally biased region" description="Basic and acidic residues" evidence="10">
    <location>
        <begin position="701"/>
        <end position="731"/>
    </location>
</feature>
<dbReference type="Gene3D" id="1.10.340.70">
    <property type="match status" value="1"/>
</dbReference>
<feature type="coiled-coil region" evidence="9">
    <location>
        <begin position="774"/>
        <end position="809"/>
    </location>
</feature>
<feature type="compositionally biased region" description="Polar residues" evidence="10">
    <location>
        <begin position="448"/>
        <end position="459"/>
    </location>
</feature>
<evidence type="ECO:0000256" key="1">
    <source>
        <dbReference type="ARBA" id="ARBA00012493"/>
    </source>
</evidence>
<dbReference type="Gene3D" id="3.30.70.270">
    <property type="match status" value="2"/>
</dbReference>
<dbReference type="GO" id="GO:0016787">
    <property type="term" value="F:hydrolase activity"/>
    <property type="evidence" value="ECO:0007669"/>
    <property type="project" value="UniProtKB-KW"/>
</dbReference>
<feature type="region of interest" description="Disordered" evidence="10">
    <location>
        <begin position="417"/>
        <end position="459"/>
    </location>
</feature>
<dbReference type="GO" id="GO:0003964">
    <property type="term" value="F:RNA-directed DNA polymerase activity"/>
    <property type="evidence" value="ECO:0007669"/>
    <property type="project" value="UniProtKB-KW"/>
</dbReference>
<dbReference type="GeneID" id="67027069"/>
<dbReference type="KEGG" id="rsx:RhiXN_04790"/>
<keyword evidence="2" id="KW-0808">Transferase</keyword>
<dbReference type="Pfam" id="PF00078">
    <property type="entry name" value="RVT_1"/>
    <property type="match status" value="1"/>
</dbReference>
<dbReference type="InterPro" id="IPR041373">
    <property type="entry name" value="RT_RNaseH"/>
</dbReference>
<evidence type="ECO:0000256" key="3">
    <source>
        <dbReference type="ARBA" id="ARBA00022695"/>
    </source>
</evidence>
<dbReference type="InterPro" id="IPR036397">
    <property type="entry name" value="RNaseH_sf"/>
</dbReference>
<sequence length="1858" mass="207072">MPVVVPHYYDLMQNALTAATLDLKPLPLQVFYSRRAEDSPRTNIDKVSDTEYSSPKEEVTPEEEELCQPLDDDTRRRIRSQQAPSPNSSPFSTISLLDIETSRPPSRGRSDSEATAVPPPPSTSLWQSQNDRAPATNPRPQPPASYPTPPNSQAPALQLTGLAPPRHTSSTPHQPPTPPKMAEASDQNLHWARERLRDLDQFNGKELTVKQVESTWRKRFCKTVNAYKVSNNQQRALWLEHLEEPSLAAKWAEQMEDEGKIGTWDALVKELGVRWPAPDEAEKQKERTERWYQHAIEEKKLGTRVEGIGRASEPYYVVWAREHMALAAEMGAGKVGKEKFMVEWTWHRALPSTLKGLLPKEFGKYKTIAELCKDVISIEYDQVLVLTQAKAAQKATNNLVNQLNKRIASLEIQSRATTHMADPSQTTAQPKASAATPKGAITQPNPPAKSTKSRGQTFGKNPTGYNLYQAAVSNLPINWLLMQNFPLTPGTFSQSASTCIRCGKGSHASKICYGRALPEKEMEWRKRAKEELGAVKPGPTKAKIFQVLVEKFGKEVAEILPNNAHMPPTLPFQQWTYLTADKNHAVKTQGTIDAGLQANVLDAALWAANKSNLGPLKPSQTLLQVADGKASQCLGQWSGQVKLEGQALRSNFEVFDSGGAFEVLLGKPWLTQVKATQSFVDDTLHLPGLRPIPNAYPLTEKQTEEPEELKTEPEEVKVELKEEEPKKEQGRRQSRRLAAKGSRYWVSKTQVELLEAEVGMRETGPGGGGQETPEAKLDEAVARAKRALARQERAEALALEKELEILNINKVHNAHIPVNQSQQQTNPFAAEQVAKIQNQVVVGNNLLESQKASIQALVASYADVFALDLLEVRAVKTHSHKLNIPPETKFRTQVGQKLLSQAQRTWLYSTLDKMEAANIIKRVPNTFPAAVSPTNVVPKPGGAKEPSLEYIQMLANRACKEVGIPVQYPSPTPLPTAPTKREEKFRLVHNFAKVNEVTQIPAFPMGDLAAKQQNVAGYKRVCTIDFASGFNALPMEESSIKYTGFYVEGRGHYVYLRMPFGLTGAPTAFCKMLADALYDLLGDGAEVWMDNICLAFNNFDEGLSKLGRLLDRCRVRGLSIAPAKTHLFMEEAVFAGAKVSERGIEPDRRKVQAILEWPEPTSVLEVMGFLGITGAFRAKIKDYARIAQPLSDLVQTVKVKKRADGRSVKGEYKRALENAKVELTDEAKKAFIELKLILTTNPVLRAPEYDGRSFRITTDGSKYGFGAMLSQEWDEEDTRSGTTKKISYPIAFASKRTSQTKEKYAPFLLEFAALKFAFDSFAQIIAAQDIEVETDCKALADLLGNKKISSTHERWRNTIVAHRIVAVRHRPGAENPVCDGLSRMWQYREDSEEGNGREETVDPDWEAHKGLLVEVQYVMEDTEAGETLKKFDGDEYFGDIVRYLVLGAADGEDLTPANIERAQKRAAHRAVGFEVAEGKLWRVAGKGSTRAPRVECIPKKEGAALARATHEATGHFGRDLTILTLQDKYFWPNMRSDLMNALLAPITRARPFDLICGDYLSLPTGTGGFKTVLLVIDVYSRFTFGFATRDAGTGAFTVKCLDKLCDAFMIPGSFMSDNGSHFDCHKVNEWADNQGVSIIHSPPHSPWVNDLGKSPGDPNRPPSPPTRSWPKFLQKAIRDMNDRILPSLGYSPRELLTGVLTADRNYKTGAHIRQHYAPLGNEQTPPVDVNMALSYALRQDGAERALAHARARKHAFDSKIKPLLAEPGDLVQKYDPRWDNTHSNERKLAQRWSNPLRIRERRNASYVLEDLEGNIVSLSTHARYLRPYTPEPKSTLHKADRLAPEEPEPLFPGSHKDF</sequence>
<keyword evidence="6" id="KW-0378">Hydrolase</keyword>
<dbReference type="InterPro" id="IPR050951">
    <property type="entry name" value="Retrovirus_Pol_polyprotein"/>
</dbReference>
<dbReference type="InterPro" id="IPR012337">
    <property type="entry name" value="RNaseH-like_sf"/>
</dbReference>
<evidence type="ECO:0000256" key="8">
    <source>
        <dbReference type="ARBA" id="ARBA00022918"/>
    </source>
</evidence>
<dbReference type="PROSITE" id="PS50878">
    <property type="entry name" value="RT_POL"/>
    <property type="match status" value="1"/>
</dbReference>
<dbReference type="InterPro" id="IPR000477">
    <property type="entry name" value="RT_dom"/>
</dbReference>
<dbReference type="Gene3D" id="3.30.420.10">
    <property type="entry name" value="Ribonuclease H-like superfamily/Ribonuclease H"/>
    <property type="match status" value="1"/>
</dbReference>
<evidence type="ECO:0000256" key="9">
    <source>
        <dbReference type="SAM" id="Coils"/>
    </source>
</evidence>
<evidence type="ECO:0000259" key="11">
    <source>
        <dbReference type="PROSITE" id="PS50878"/>
    </source>
</evidence>
<evidence type="ECO:0000313" key="14">
    <source>
        <dbReference type="Proteomes" id="UP000650533"/>
    </source>
</evidence>
<dbReference type="Pfam" id="PF00665">
    <property type="entry name" value="rve"/>
    <property type="match status" value="1"/>
</dbReference>
<dbReference type="InterPro" id="IPR043128">
    <property type="entry name" value="Rev_trsase/Diguanyl_cyclase"/>
</dbReference>
<evidence type="ECO:0000256" key="5">
    <source>
        <dbReference type="ARBA" id="ARBA00022759"/>
    </source>
</evidence>
<feature type="compositionally biased region" description="Polar residues" evidence="10">
    <location>
        <begin position="417"/>
        <end position="430"/>
    </location>
</feature>
<dbReference type="InterPro" id="IPR043502">
    <property type="entry name" value="DNA/RNA_pol_sf"/>
</dbReference>
<proteinExistence type="predicted"/>
<dbReference type="Proteomes" id="UP000650533">
    <property type="component" value="Chromosome 2"/>
</dbReference>
<dbReference type="Gene3D" id="2.40.70.10">
    <property type="entry name" value="Acid Proteases"/>
    <property type="match status" value="1"/>
</dbReference>
<keyword evidence="9" id="KW-0175">Coiled coil</keyword>
<dbReference type="EMBL" id="CP059659">
    <property type="protein sequence ID" value="QRW16788.1"/>
    <property type="molecule type" value="Genomic_DNA"/>
</dbReference>
<name>A0A8H8NQC6_9AGAM</name>
<keyword evidence="7" id="KW-0694">RNA-binding</keyword>
<dbReference type="EC" id="2.7.7.49" evidence="1"/>
<evidence type="ECO:0000256" key="2">
    <source>
        <dbReference type="ARBA" id="ARBA00022679"/>
    </source>
</evidence>
<feature type="domain" description="Integrase catalytic" evidence="12">
    <location>
        <begin position="1547"/>
        <end position="1649"/>
    </location>
</feature>